<evidence type="ECO:0000313" key="1">
    <source>
        <dbReference type="Proteomes" id="UP000887580"/>
    </source>
</evidence>
<proteinExistence type="predicted"/>
<evidence type="ECO:0000313" key="2">
    <source>
        <dbReference type="WBParaSite" id="PS1159_v2.g1735.t1"/>
    </source>
</evidence>
<sequence length="240" mass="26012">MHPMMRFPFYPPFHMMNPPQMGPNGVPLNPPSSSQSNSSNVTHGGNLPTSVLLRMKSQNSSSANSQRSLQSPDGVRRENNLSSPLISDMPQTSGGHREGSITNSDNESNSNGPSSSNMFPRNANNIDPNMFYNMMMAQSMMNMPGMPPGMPPFPPNMPGFHGMPPMPPGMMPPFGAGGLPPPFFPPGMPPSSDRPNSISPMFEQGRQEQPSIPESILRQLPSSARPLTVADLERNLLSKN</sequence>
<organism evidence="1 2">
    <name type="scientific">Panagrolaimus sp. PS1159</name>
    <dbReference type="NCBI Taxonomy" id="55785"/>
    <lineage>
        <taxon>Eukaryota</taxon>
        <taxon>Metazoa</taxon>
        <taxon>Ecdysozoa</taxon>
        <taxon>Nematoda</taxon>
        <taxon>Chromadorea</taxon>
        <taxon>Rhabditida</taxon>
        <taxon>Tylenchina</taxon>
        <taxon>Panagrolaimomorpha</taxon>
        <taxon>Panagrolaimoidea</taxon>
        <taxon>Panagrolaimidae</taxon>
        <taxon>Panagrolaimus</taxon>
    </lineage>
</organism>
<accession>A0AC35FGV3</accession>
<dbReference type="Proteomes" id="UP000887580">
    <property type="component" value="Unplaced"/>
</dbReference>
<dbReference type="WBParaSite" id="PS1159_v2.g1735.t1">
    <property type="protein sequence ID" value="PS1159_v2.g1735.t1"/>
    <property type="gene ID" value="PS1159_v2.g1735"/>
</dbReference>
<protein>
    <submittedName>
        <fullName evidence="2">Uncharacterized protein</fullName>
    </submittedName>
</protein>
<reference evidence="2" key="1">
    <citation type="submission" date="2022-11" db="UniProtKB">
        <authorList>
            <consortium name="WormBaseParasite"/>
        </authorList>
    </citation>
    <scope>IDENTIFICATION</scope>
</reference>
<name>A0AC35FGV3_9BILA</name>